<feature type="transmembrane region" description="Helical" evidence="1">
    <location>
        <begin position="51"/>
        <end position="70"/>
    </location>
</feature>
<sequence>MNAVFNINRFWELEKRNFFLSRMQYLYIAGGLAGLYFLSMLLNVLTTDSNLIALIYLIAGTIIIGGPCFFEKSRGKHSSIFDFTLPSSTFEKFISVWIKYVIVLPLMIFILLSLLDIITGFIPVEGVQAHAKEMVLTEHLYKPKVLFMMLFFQSIFMCGYYYFKRYSFAKTSVILLILFIVLIFAAIVMMHLSMEHGNMTFNLNSNQEQAFSIGYDTGRSIGLMAFTTDAIVRACSIIIDIVVSVGMWTVSFFKLRETEI</sequence>
<protein>
    <submittedName>
        <fullName evidence="2">Uncharacterized protein</fullName>
    </submittedName>
</protein>
<proteinExistence type="predicted"/>
<keyword evidence="1" id="KW-0472">Membrane</keyword>
<name>A0A212J369_9BACT</name>
<evidence type="ECO:0000313" key="2">
    <source>
        <dbReference type="EMBL" id="SBV93903.1"/>
    </source>
</evidence>
<feature type="transmembrane region" description="Helical" evidence="1">
    <location>
        <begin position="230"/>
        <end position="253"/>
    </location>
</feature>
<feature type="transmembrane region" description="Helical" evidence="1">
    <location>
        <begin position="175"/>
        <end position="194"/>
    </location>
</feature>
<dbReference type="EMBL" id="FLUM01000001">
    <property type="protein sequence ID" value="SBV93903.1"/>
    <property type="molecule type" value="Genomic_DNA"/>
</dbReference>
<evidence type="ECO:0000256" key="1">
    <source>
        <dbReference type="SAM" id="Phobius"/>
    </source>
</evidence>
<dbReference type="RefSeq" id="WP_296938871.1">
    <property type="nucleotide sequence ID" value="NZ_LT599032.1"/>
</dbReference>
<keyword evidence="1" id="KW-1133">Transmembrane helix</keyword>
<keyword evidence="1" id="KW-0812">Transmembrane</keyword>
<reference evidence="2" key="1">
    <citation type="submission" date="2016-04" db="EMBL/GenBank/DDBJ databases">
        <authorList>
            <person name="Evans L.H."/>
            <person name="Alamgir A."/>
            <person name="Owens N."/>
            <person name="Weber N.D."/>
            <person name="Virtaneva K."/>
            <person name="Barbian K."/>
            <person name="Babar A."/>
            <person name="Rosenke K."/>
        </authorList>
    </citation>
    <scope>NUCLEOTIDE SEQUENCE</scope>
    <source>
        <strain evidence="2">86-1</strain>
    </source>
</reference>
<feature type="transmembrane region" description="Helical" evidence="1">
    <location>
        <begin position="100"/>
        <end position="124"/>
    </location>
</feature>
<feature type="transmembrane region" description="Helical" evidence="1">
    <location>
        <begin position="144"/>
        <end position="163"/>
    </location>
</feature>
<accession>A0A212J369</accession>
<gene>
    <name evidence="2" type="ORF">KL86DYS1_10989</name>
</gene>
<organism evidence="2">
    <name type="scientific">uncultured Dysgonomonas sp</name>
    <dbReference type="NCBI Taxonomy" id="206096"/>
    <lineage>
        <taxon>Bacteria</taxon>
        <taxon>Pseudomonadati</taxon>
        <taxon>Bacteroidota</taxon>
        <taxon>Bacteroidia</taxon>
        <taxon>Bacteroidales</taxon>
        <taxon>Dysgonomonadaceae</taxon>
        <taxon>Dysgonomonas</taxon>
        <taxon>environmental samples</taxon>
    </lineage>
</organism>
<dbReference type="AlphaFoldDB" id="A0A212J369"/>
<feature type="transmembrane region" description="Helical" evidence="1">
    <location>
        <begin position="25"/>
        <end position="45"/>
    </location>
</feature>